<name>A0ABW2EKF2_9BACI</name>
<dbReference type="RefSeq" id="WP_204710600.1">
    <property type="nucleotide sequence ID" value="NZ_JBHSZV010000033.1"/>
</dbReference>
<keyword evidence="1" id="KW-0812">Transmembrane</keyword>
<dbReference type="InterPro" id="IPR010773">
    <property type="entry name" value="Mycophage_PG1_Gp7"/>
</dbReference>
<gene>
    <name evidence="2" type="ORF">ACFQIC_13320</name>
</gene>
<evidence type="ECO:0000313" key="2">
    <source>
        <dbReference type="EMBL" id="MFC7062819.1"/>
    </source>
</evidence>
<protein>
    <submittedName>
        <fullName evidence="2">DUF1360 domain-containing protein</fullName>
    </submittedName>
</protein>
<keyword evidence="1" id="KW-0472">Membrane</keyword>
<dbReference type="EMBL" id="JBHSZV010000033">
    <property type="protein sequence ID" value="MFC7062819.1"/>
    <property type="molecule type" value="Genomic_DNA"/>
</dbReference>
<accession>A0ABW2EKF2</accession>
<proteinExistence type="predicted"/>
<dbReference type="Pfam" id="PF07098">
    <property type="entry name" value="DUF1360"/>
    <property type="match status" value="1"/>
</dbReference>
<organism evidence="2 3">
    <name type="scientific">Halobacillus seohaensis</name>
    <dbReference type="NCBI Taxonomy" id="447421"/>
    <lineage>
        <taxon>Bacteria</taxon>
        <taxon>Bacillati</taxon>
        <taxon>Bacillota</taxon>
        <taxon>Bacilli</taxon>
        <taxon>Bacillales</taxon>
        <taxon>Bacillaceae</taxon>
        <taxon>Halobacillus</taxon>
    </lineage>
</organism>
<evidence type="ECO:0000256" key="1">
    <source>
        <dbReference type="SAM" id="Phobius"/>
    </source>
</evidence>
<feature type="transmembrane region" description="Helical" evidence="1">
    <location>
        <begin position="51"/>
        <end position="75"/>
    </location>
</feature>
<reference evidence="3" key="1">
    <citation type="journal article" date="2019" name="Int. J. Syst. Evol. Microbiol.">
        <title>The Global Catalogue of Microorganisms (GCM) 10K type strain sequencing project: providing services to taxonomists for standard genome sequencing and annotation.</title>
        <authorList>
            <consortium name="The Broad Institute Genomics Platform"/>
            <consortium name="The Broad Institute Genome Sequencing Center for Infectious Disease"/>
            <person name="Wu L."/>
            <person name="Ma J."/>
        </authorList>
    </citation>
    <scope>NUCLEOTIDE SEQUENCE [LARGE SCALE GENOMIC DNA]</scope>
    <source>
        <strain evidence="3">CGMCC 4.1621</strain>
    </source>
</reference>
<sequence>MVGLMELLLLSFACFRLTRLVVDDLIFEPIRARFFQIIIKDEEEWLESKGIIGELLSCHWCVGVWAAILVVFLHIYVPYSDLFILIMALAGIQSIIYEWSVPKEE</sequence>
<dbReference type="Proteomes" id="UP001596410">
    <property type="component" value="Unassembled WGS sequence"/>
</dbReference>
<keyword evidence="3" id="KW-1185">Reference proteome</keyword>
<keyword evidence="1" id="KW-1133">Transmembrane helix</keyword>
<comment type="caution">
    <text evidence="2">The sequence shown here is derived from an EMBL/GenBank/DDBJ whole genome shotgun (WGS) entry which is preliminary data.</text>
</comment>
<feature type="transmembrane region" description="Helical" evidence="1">
    <location>
        <begin position="82"/>
        <end position="100"/>
    </location>
</feature>
<evidence type="ECO:0000313" key="3">
    <source>
        <dbReference type="Proteomes" id="UP001596410"/>
    </source>
</evidence>